<accession>A0A183TT18</accession>
<proteinExistence type="predicted"/>
<evidence type="ECO:0000313" key="1">
    <source>
        <dbReference type="EMBL" id="VDM06002.1"/>
    </source>
</evidence>
<dbReference type="Proteomes" id="UP000275846">
    <property type="component" value="Unassembled WGS sequence"/>
</dbReference>
<reference evidence="1 2" key="2">
    <citation type="submission" date="2018-11" db="EMBL/GenBank/DDBJ databases">
        <authorList>
            <consortium name="Pathogen Informatics"/>
        </authorList>
    </citation>
    <scope>NUCLEOTIDE SEQUENCE [LARGE SCALE GENOMIC DNA]</scope>
    <source>
        <strain evidence="1 2">NST_G2</strain>
    </source>
</reference>
<keyword evidence="2" id="KW-1185">Reference proteome</keyword>
<protein>
    <submittedName>
        <fullName evidence="3">Non-specific serine/threonine protein kinase</fullName>
    </submittedName>
</protein>
<gene>
    <name evidence="1" type="ORF">SSLN_LOCUS19616</name>
</gene>
<dbReference type="WBParaSite" id="SSLN_0002034801-mRNA-1">
    <property type="protein sequence ID" value="SSLN_0002034801-mRNA-1"/>
    <property type="gene ID" value="SSLN_0002034801"/>
</dbReference>
<dbReference type="EMBL" id="UYSU01048345">
    <property type="protein sequence ID" value="VDM06002.1"/>
    <property type="molecule type" value="Genomic_DNA"/>
</dbReference>
<name>A0A183TT18_SCHSO</name>
<evidence type="ECO:0000313" key="3">
    <source>
        <dbReference type="WBParaSite" id="SSLN_0002034801-mRNA-1"/>
    </source>
</evidence>
<sequence length="156" mass="17235">MMEVVLETRPLREEIATAIHPTDCAIRSSTQSENSIPHLRPNRKRDLETALCPLGGIQPALYVIGAPKNFLLFKLLCREDVALSSSDTMVAVFDLLLSMLRHSTSAAVQFYRPLGLCALKPSSPTEHHDNPDADRLILRSHGCHLLASLFSQFTSA</sequence>
<reference evidence="3" key="1">
    <citation type="submission" date="2016-06" db="UniProtKB">
        <authorList>
            <consortium name="WormBaseParasite"/>
        </authorList>
    </citation>
    <scope>IDENTIFICATION</scope>
</reference>
<dbReference type="AlphaFoldDB" id="A0A183TT18"/>
<organism evidence="3">
    <name type="scientific">Schistocephalus solidus</name>
    <name type="common">Tapeworm</name>
    <dbReference type="NCBI Taxonomy" id="70667"/>
    <lineage>
        <taxon>Eukaryota</taxon>
        <taxon>Metazoa</taxon>
        <taxon>Spiralia</taxon>
        <taxon>Lophotrochozoa</taxon>
        <taxon>Platyhelminthes</taxon>
        <taxon>Cestoda</taxon>
        <taxon>Eucestoda</taxon>
        <taxon>Diphyllobothriidea</taxon>
        <taxon>Diphyllobothriidae</taxon>
        <taxon>Schistocephalus</taxon>
    </lineage>
</organism>
<evidence type="ECO:0000313" key="2">
    <source>
        <dbReference type="Proteomes" id="UP000275846"/>
    </source>
</evidence>